<organism evidence="5 6">
    <name type="scientific">Lysinibacillus xylanilyticus</name>
    <dbReference type="NCBI Taxonomy" id="582475"/>
    <lineage>
        <taxon>Bacteria</taxon>
        <taxon>Bacillati</taxon>
        <taxon>Bacillota</taxon>
        <taxon>Bacilli</taxon>
        <taxon>Bacillales</taxon>
        <taxon>Bacillaceae</taxon>
        <taxon>Lysinibacillus</taxon>
    </lineage>
</organism>
<feature type="transmembrane region" description="Helical" evidence="3">
    <location>
        <begin position="21"/>
        <end position="40"/>
    </location>
</feature>
<reference evidence="6" key="1">
    <citation type="submission" date="2015-07" db="EMBL/GenBank/DDBJ databases">
        <authorList>
            <consortium name="Consortium for Microbial Forensics and Genomics (microFORGE)"/>
            <person name="Knight B.M."/>
            <person name="Roberts D.P."/>
            <person name="Lin D."/>
            <person name="Hari K."/>
            <person name="Fletcher J."/>
            <person name="Melcher U."/>
            <person name="Blagden T."/>
            <person name="Winegar R.A."/>
        </authorList>
    </citation>
    <scope>NUCLEOTIDE SEQUENCE [LARGE SCALE GENOMIC DNA]</scope>
    <source>
        <strain evidence="6">DSM 23493</strain>
    </source>
</reference>
<proteinExistence type="predicted"/>
<evidence type="ECO:0000313" key="5">
    <source>
        <dbReference type="EMBL" id="KMY28335.1"/>
    </source>
</evidence>
<dbReference type="InterPro" id="IPR002509">
    <property type="entry name" value="NODB_dom"/>
</dbReference>
<dbReference type="Gene3D" id="3.20.20.370">
    <property type="entry name" value="Glycoside hydrolase/deacetylase"/>
    <property type="match status" value="1"/>
</dbReference>
<evidence type="ECO:0000313" key="6">
    <source>
        <dbReference type="Proteomes" id="UP000037326"/>
    </source>
</evidence>
<feature type="domain" description="NodB homology" evidence="4">
    <location>
        <begin position="108"/>
        <end position="249"/>
    </location>
</feature>
<dbReference type="AlphaFoldDB" id="A0A0K9F1A4"/>
<dbReference type="GO" id="GO:0005975">
    <property type="term" value="P:carbohydrate metabolic process"/>
    <property type="evidence" value="ECO:0007669"/>
    <property type="project" value="InterPro"/>
</dbReference>
<dbReference type="GO" id="GO:0016810">
    <property type="term" value="F:hydrolase activity, acting on carbon-nitrogen (but not peptide) bonds"/>
    <property type="evidence" value="ECO:0007669"/>
    <property type="project" value="InterPro"/>
</dbReference>
<comment type="subcellular location">
    <subcellularLocation>
        <location evidence="1">Secreted</location>
    </subcellularLocation>
</comment>
<evidence type="ECO:0000256" key="2">
    <source>
        <dbReference type="ARBA" id="ARBA00022729"/>
    </source>
</evidence>
<dbReference type="SUPFAM" id="SSF88713">
    <property type="entry name" value="Glycoside hydrolase/deacetylase"/>
    <property type="match status" value="1"/>
</dbReference>
<dbReference type="GeneID" id="96601302"/>
<dbReference type="OrthoDB" id="5437800at2"/>
<evidence type="ECO:0000256" key="3">
    <source>
        <dbReference type="SAM" id="Phobius"/>
    </source>
</evidence>
<dbReference type="Pfam" id="PF01522">
    <property type="entry name" value="Polysacc_deac_1"/>
    <property type="match status" value="1"/>
</dbReference>
<name>A0A0K9F1A4_9BACI</name>
<gene>
    <name evidence="5" type="ORF">ACZ11_24225</name>
</gene>
<sequence>MSEKNGVLNPAKKNRRKVIRSIVQAIIVIFLAIILIRVVFLTEKRVEETASLKNKDGFIALSYFGVSRGESPKYVSKENLKKQLALLESQGYQTITQQDILDFYQKNKPLPEKALFLSFEDGRTDSSIFAQNIMEDLNYKATMFTYANKMDTRDNKFLKPKDLLLMEKSGYWELGSNGYRLTYINIFNNKGQSLGVIDENNVPNKTTIEYYNHYLMDFIRNQYMIPSETRQEMEKRIQKDYELMEDIYEEELGEVPKAYAIMHANSLYNNMDSLVERANDKQIKDMFKMHFNLELGAYNDADANLYNLSRLQVSPYWSTNHVMMKIRQASKQNVEFEVGDSKRAKEWSVMNGAAEYENNAITITSAPASEGRVILKETLPEQYNINFAFKGNVVGQQSIYLNYDEKNDSYIRVALIDNEIVVSEKLPESSIVEKERFPLNEIKWNEEEYAFNKATVYNYKDTQKGSRIDEEEYPRNLTKTREFNIAVNKEKIKIDVDKVLSKTIQVNPDIQGSQIGFGAMFSKKETSHEQYADDIYDTFIEDILITDSNDRTLFTNQYTNFNKVKHKTMTLINNVVDFFIETF</sequence>
<keyword evidence="3" id="KW-1133">Transmembrane helix</keyword>
<accession>A0A0K9F1A4</accession>
<dbReference type="GO" id="GO:0005576">
    <property type="term" value="C:extracellular region"/>
    <property type="evidence" value="ECO:0007669"/>
    <property type="project" value="UniProtKB-SubCell"/>
</dbReference>
<dbReference type="InterPro" id="IPR011330">
    <property type="entry name" value="Glyco_hydro/deAcase_b/a-brl"/>
</dbReference>
<protein>
    <submittedName>
        <fullName evidence="5">Polysaccharide deacetylase</fullName>
    </submittedName>
</protein>
<dbReference type="InterPro" id="IPR051398">
    <property type="entry name" value="Polysacch_Deacetylase"/>
</dbReference>
<comment type="caution">
    <text evidence="5">The sequence shown here is derived from an EMBL/GenBank/DDBJ whole genome shotgun (WGS) entry which is preliminary data.</text>
</comment>
<keyword evidence="3" id="KW-0812">Transmembrane</keyword>
<keyword evidence="3" id="KW-0472">Membrane</keyword>
<dbReference type="Proteomes" id="UP000037326">
    <property type="component" value="Unassembled WGS sequence"/>
</dbReference>
<evidence type="ECO:0000256" key="1">
    <source>
        <dbReference type="ARBA" id="ARBA00004613"/>
    </source>
</evidence>
<evidence type="ECO:0000259" key="4">
    <source>
        <dbReference type="Pfam" id="PF01522"/>
    </source>
</evidence>
<dbReference type="EMBL" id="LFXJ01000013">
    <property type="protein sequence ID" value="KMY28335.1"/>
    <property type="molecule type" value="Genomic_DNA"/>
</dbReference>
<dbReference type="RefSeq" id="WP_049669093.1">
    <property type="nucleotide sequence ID" value="NZ_LFXJ01000013.1"/>
</dbReference>
<dbReference type="PANTHER" id="PTHR34216:SF3">
    <property type="entry name" value="POLY-BETA-1,6-N-ACETYL-D-GLUCOSAMINE N-DEACETYLASE"/>
    <property type="match status" value="1"/>
</dbReference>
<keyword evidence="2" id="KW-0732">Signal</keyword>
<dbReference type="PANTHER" id="PTHR34216">
    <property type="match status" value="1"/>
</dbReference>
<dbReference type="PATRIC" id="fig|582475.4.peg.4817"/>